<dbReference type="InterPro" id="IPR035987">
    <property type="entry name" value="Ribosomal_uS8_sf"/>
</dbReference>
<evidence type="ECO:0000256" key="2">
    <source>
        <dbReference type="ARBA" id="ARBA00022980"/>
    </source>
</evidence>
<proteinExistence type="inferred from homology"/>
<keyword evidence="6" id="KW-0699">rRNA-binding</keyword>
<evidence type="ECO:0000256" key="7">
    <source>
        <dbReference type="RuleBase" id="RU003660"/>
    </source>
</evidence>
<evidence type="ECO:0000256" key="5">
    <source>
        <dbReference type="ARBA" id="ARBA00046740"/>
    </source>
</evidence>
<comment type="similarity">
    <text evidence="1 6 7">Belongs to the universal ribosomal protein uS8 family.</text>
</comment>
<reference evidence="8" key="1">
    <citation type="submission" date="2023-09" db="EMBL/GenBank/DDBJ databases">
        <title>Genomes of two closely related lineages of the louse Polyplax serrata with different host specificities.</title>
        <authorList>
            <person name="Martinu J."/>
            <person name="Tarabai H."/>
            <person name="Stefka J."/>
            <person name="Hypsa V."/>
        </authorList>
    </citation>
    <scope>NUCLEOTIDE SEQUENCE [LARGE SCALE GENOMIC DNA]</scope>
    <source>
        <strain evidence="8">98ZLc_SE</strain>
    </source>
</reference>
<dbReference type="Gene3D" id="3.30.1370.30">
    <property type="match status" value="1"/>
</dbReference>
<evidence type="ECO:0000256" key="1">
    <source>
        <dbReference type="ARBA" id="ARBA00006471"/>
    </source>
</evidence>
<dbReference type="HAMAP" id="MF_01302_B">
    <property type="entry name" value="Ribosomal_uS8_B"/>
    <property type="match status" value="1"/>
</dbReference>
<dbReference type="PROSITE" id="PS00053">
    <property type="entry name" value="RIBOSOMAL_S8"/>
    <property type="match status" value="1"/>
</dbReference>
<evidence type="ECO:0000256" key="4">
    <source>
        <dbReference type="ARBA" id="ARBA00035258"/>
    </source>
</evidence>
<evidence type="ECO:0000313" key="8">
    <source>
        <dbReference type="EMBL" id="WWR11677.1"/>
    </source>
</evidence>
<dbReference type="Gene3D" id="3.30.1490.10">
    <property type="match status" value="1"/>
</dbReference>
<dbReference type="NCBIfam" id="NF001109">
    <property type="entry name" value="PRK00136.1"/>
    <property type="match status" value="1"/>
</dbReference>
<evidence type="ECO:0000256" key="6">
    <source>
        <dbReference type="HAMAP-Rule" id="MF_01302"/>
    </source>
</evidence>
<keyword evidence="2 6" id="KW-0689">Ribosomal protein</keyword>
<dbReference type="InterPro" id="IPR000630">
    <property type="entry name" value="Ribosomal_uS8"/>
</dbReference>
<gene>
    <name evidence="6 8" type="primary">rpsH</name>
    <name evidence="8" type="ORF">RQL39_00715</name>
</gene>
<keyword evidence="9" id="KW-1185">Reference proteome</keyword>
<sequence length="131" mass="14952">MTIQDPISDMLTRIRNGQRSKCDRVVFYYSKLKEKILLVLKEEGFILDFNICNLNARIKSISVVLKYYKGRPVIDRIFRVSKPGLRIYKKVKDLYLVPGFGILIISTSKGVISSKMAKKYGIGGEIICEVS</sequence>
<dbReference type="PANTHER" id="PTHR11758">
    <property type="entry name" value="40S RIBOSOMAL PROTEIN S15A"/>
    <property type="match status" value="1"/>
</dbReference>
<evidence type="ECO:0000256" key="3">
    <source>
        <dbReference type="ARBA" id="ARBA00023274"/>
    </source>
</evidence>
<dbReference type="SUPFAM" id="SSF56047">
    <property type="entry name" value="Ribosomal protein S8"/>
    <property type="match status" value="1"/>
</dbReference>
<organism evidence="8 9">
    <name type="scientific">Candidatus Legionella polyplacis</name>
    <dbReference type="NCBI Taxonomy" id="2005262"/>
    <lineage>
        <taxon>Bacteria</taxon>
        <taxon>Pseudomonadati</taxon>
        <taxon>Pseudomonadota</taxon>
        <taxon>Gammaproteobacteria</taxon>
        <taxon>Legionellales</taxon>
        <taxon>Legionellaceae</taxon>
        <taxon>Legionella</taxon>
    </lineage>
</organism>
<dbReference type="GO" id="GO:0005840">
    <property type="term" value="C:ribosome"/>
    <property type="evidence" value="ECO:0007669"/>
    <property type="project" value="UniProtKB-KW"/>
</dbReference>
<name>A0ABZ2GZL3_9GAMM</name>
<comment type="function">
    <text evidence="6">One of the primary rRNA binding proteins, it binds directly to 16S rRNA central domain where it helps coordinate assembly of the platform of the 30S subunit.</text>
</comment>
<dbReference type="Proteomes" id="UP001368618">
    <property type="component" value="Chromosome"/>
</dbReference>
<dbReference type="Pfam" id="PF00410">
    <property type="entry name" value="Ribosomal_S8"/>
    <property type="match status" value="1"/>
</dbReference>
<protein>
    <recommendedName>
        <fullName evidence="4 6">Small ribosomal subunit protein uS8</fullName>
    </recommendedName>
</protein>
<comment type="subunit">
    <text evidence="5 6">Part of the 30S ribosomal subunit. Contacts proteins S5 and S12.</text>
</comment>
<keyword evidence="3 6" id="KW-0687">Ribonucleoprotein</keyword>
<dbReference type="InterPro" id="IPR047863">
    <property type="entry name" value="Ribosomal_uS8_CS"/>
</dbReference>
<accession>A0ABZ2GZL3</accession>
<dbReference type="EMBL" id="CP135137">
    <property type="protein sequence ID" value="WWR11677.1"/>
    <property type="molecule type" value="Genomic_DNA"/>
</dbReference>
<dbReference type="RefSeq" id="WP_338516210.1">
    <property type="nucleotide sequence ID" value="NZ_CP135137.1"/>
</dbReference>
<evidence type="ECO:0000313" key="9">
    <source>
        <dbReference type="Proteomes" id="UP001368618"/>
    </source>
</evidence>
<keyword evidence="6" id="KW-0694">RNA-binding</keyword>